<evidence type="ECO:0000259" key="2">
    <source>
        <dbReference type="Pfam" id="PF14257"/>
    </source>
</evidence>
<sequence length="286" mass="28641">MRSLLSRAATLVALVLVVGCSGSDGGESSGADGGGGAGAVADEGGAVGEGGAAADADRQVVTNASATLAVDDPADGAQRVSQLVESAGGRVDERTEQTATGDDEGAYADLVVRVPADALTDVLADLEELGEVASVSVSRSDVTGQTVDLDARISALQTSVTRLQTLLDEAPTTEALLAAEGALSGRQEQLESLQSQRALLADQVELSTLRVHLQPPGVAPPGGPDGFVDALGTGWNALVSTAGAAVVALGVLLPWLVVAAVIAVVVLVPLRRARRRSTVPAPMAEA</sequence>
<keyword evidence="1" id="KW-0472">Membrane</keyword>
<name>A0A1G7PB64_9ACTN</name>
<dbReference type="OrthoDB" id="186919at2"/>
<dbReference type="Pfam" id="PF14257">
    <property type="entry name" value="DUF4349"/>
    <property type="match status" value="1"/>
</dbReference>
<keyword evidence="1" id="KW-0812">Transmembrane</keyword>
<gene>
    <name evidence="3" type="ORF">SAMN05660662_3565</name>
</gene>
<dbReference type="RefSeq" id="WP_091769765.1">
    <property type="nucleotide sequence ID" value="NZ_FNBT01000007.1"/>
</dbReference>
<accession>A0A1G7PB64</accession>
<evidence type="ECO:0000313" key="3">
    <source>
        <dbReference type="EMBL" id="SDF83523.1"/>
    </source>
</evidence>
<dbReference type="STRING" id="1550231.SAMN05660662_3565"/>
<dbReference type="Proteomes" id="UP000199406">
    <property type="component" value="Unassembled WGS sequence"/>
</dbReference>
<dbReference type="EMBL" id="FNBT01000007">
    <property type="protein sequence ID" value="SDF83523.1"/>
    <property type="molecule type" value="Genomic_DNA"/>
</dbReference>
<dbReference type="PROSITE" id="PS51257">
    <property type="entry name" value="PROKAR_LIPOPROTEIN"/>
    <property type="match status" value="1"/>
</dbReference>
<reference evidence="4" key="1">
    <citation type="submission" date="2016-10" db="EMBL/GenBank/DDBJ databases">
        <authorList>
            <person name="Varghese N."/>
            <person name="Submissions S."/>
        </authorList>
    </citation>
    <scope>NUCLEOTIDE SEQUENCE [LARGE SCALE GENOMIC DNA]</scope>
    <source>
        <strain evidence="4">DSM 44268</strain>
    </source>
</reference>
<organism evidence="3 4">
    <name type="scientific">Blastococcus aurantiacus</name>
    <dbReference type="NCBI Taxonomy" id="1550231"/>
    <lineage>
        <taxon>Bacteria</taxon>
        <taxon>Bacillati</taxon>
        <taxon>Actinomycetota</taxon>
        <taxon>Actinomycetes</taxon>
        <taxon>Geodermatophilales</taxon>
        <taxon>Geodermatophilaceae</taxon>
        <taxon>Blastococcus</taxon>
    </lineage>
</organism>
<protein>
    <recommendedName>
        <fullName evidence="2">DUF4349 domain-containing protein</fullName>
    </recommendedName>
</protein>
<dbReference type="AlphaFoldDB" id="A0A1G7PB64"/>
<evidence type="ECO:0000313" key="4">
    <source>
        <dbReference type="Proteomes" id="UP000199406"/>
    </source>
</evidence>
<evidence type="ECO:0000256" key="1">
    <source>
        <dbReference type="SAM" id="Phobius"/>
    </source>
</evidence>
<feature type="domain" description="DUF4349" evidence="2">
    <location>
        <begin position="58"/>
        <end position="266"/>
    </location>
</feature>
<feature type="transmembrane region" description="Helical" evidence="1">
    <location>
        <begin position="246"/>
        <end position="268"/>
    </location>
</feature>
<keyword evidence="1" id="KW-1133">Transmembrane helix</keyword>
<keyword evidence="4" id="KW-1185">Reference proteome</keyword>
<proteinExistence type="predicted"/>
<dbReference type="InterPro" id="IPR025645">
    <property type="entry name" value="DUF4349"/>
</dbReference>